<reference evidence="1" key="1">
    <citation type="submission" date="2020-09" db="EMBL/GenBank/DDBJ databases">
        <title>Genome-Enabled Discovery of Anthraquinone Biosynthesis in Senna tora.</title>
        <authorList>
            <person name="Kang S.-H."/>
            <person name="Pandey R.P."/>
            <person name="Lee C.-M."/>
            <person name="Sim J.-S."/>
            <person name="Jeong J.-T."/>
            <person name="Choi B.-S."/>
            <person name="Jung M."/>
            <person name="Ginzburg D."/>
            <person name="Zhao K."/>
            <person name="Won S.Y."/>
            <person name="Oh T.-J."/>
            <person name="Yu Y."/>
            <person name="Kim N.-H."/>
            <person name="Lee O.R."/>
            <person name="Lee T.-H."/>
            <person name="Bashyal P."/>
            <person name="Kim T.-S."/>
            <person name="Lee W.-H."/>
            <person name="Kawkins C."/>
            <person name="Kim C.-K."/>
            <person name="Kim J.S."/>
            <person name="Ahn B.O."/>
            <person name="Rhee S.Y."/>
            <person name="Sohng J.K."/>
        </authorList>
    </citation>
    <scope>NUCLEOTIDE SEQUENCE</scope>
    <source>
        <tissue evidence="1">Leaf</tissue>
    </source>
</reference>
<evidence type="ECO:0000313" key="1">
    <source>
        <dbReference type="EMBL" id="KAF7807835.1"/>
    </source>
</evidence>
<comment type="caution">
    <text evidence="1">The sequence shown here is derived from an EMBL/GenBank/DDBJ whole genome shotgun (WGS) entry which is preliminary data.</text>
</comment>
<accession>A0A834SNQ9</accession>
<protein>
    <submittedName>
        <fullName evidence="1">Uncharacterized protein</fullName>
    </submittedName>
</protein>
<dbReference type="AlphaFoldDB" id="A0A834SNQ9"/>
<proteinExistence type="predicted"/>
<sequence>MDNPSKGQHIPKGQAVAIKWQPITATTANSRRASPSVPIIPQRMDHFDSAYAPDILPRKKVDPWVIDFGWTATDDDPSRRPLKIWPRTSRIALKLLGRFPCVVGFILTQLMHVGFCLERKLTHNSLIFDGRRSTWLVAGRPTRIALKLLGRLPCVIGIILTQHMHGGTGYIGGGIFRDFRNTAVVRGGHRWLSATEVPRPRPPSKGPPA</sequence>
<name>A0A834SNQ9_9FABA</name>
<gene>
    <name evidence="1" type="ORF">G2W53_039996</name>
</gene>
<keyword evidence="2" id="KW-1185">Reference proteome</keyword>
<evidence type="ECO:0000313" key="2">
    <source>
        <dbReference type="Proteomes" id="UP000634136"/>
    </source>
</evidence>
<organism evidence="1 2">
    <name type="scientific">Senna tora</name>
    <dbReference type="NCBI Taxonomy" id="362788"/>
    <lineage>
        <taxon>Eukaryota</taxon>
        <taxon>Viridiplantae</taxon>
        <taxon>Streptophyta</taxon>
        <taxon>Embryophyta</taxon>
        <taxon>Tracheophyta</taxon>
        <taxon>Spermatophyta</taxon>
        <taxon>Magnoliopsida</taxon>
        <taxon>eudicotyledons</taxon>
        <taxon>Gunneridae</taxon>
        <taxon>Pentapetalae</taxon>
        <taxon>rosids</taxon>
        <taxon>fabids</taxon>
        <taxon>Fabales</taxon>
        <taxon>Fabaceae</taxon>
        <taxon>Caesalpinioideae</taxon>
        <taxon>Cassia clade</taxon>
        <taxon>Senna</taxon>
    </lineage>
</organism>
<dbReference type="EMBL" id="JAAIUW010000012">
    <property type="protein sequence ID" value="KAF7807835.1"/>
    <property type="molecule type" value="Genomic_DNA"/>
</dbReference>
<dbReference type="Proteomes" id="UP000634136">
    <property type="component" value="Unassembled WGS sequence"/>
</dbReference>